<name>A0A225DBP0_9BACT</name>
<evidence type="ECO:0000256" key="1">
    <source>
        <dbReference type="SAM" id="MobiDB-lite"/>
    </source>
</evidence>
<keyword evidence="2" id="KW-0732">Signal</keyword>
<protein>
    <submittedName>
        <fullName evidence="3">ATP-dependent RNA helicase A</fullName>
    </submittedName>
</protein>
<feature type="compositionally biased region" description="Pro residues" evidence="1">
    <location>
        <begin position="272"/>
        <end position="294"/>
    </location>
</feature>
<proteinExistence type="predicted"/>
<organism evidence="3 4">
    <name type="scientific">Fimbriiglobus ruber</name>
    <dbReference type="NCBI Taxonomy" id="1908690"/>
    <lineage>
        <taxon>Bacteria</taxon>
        <taxon>Pseudomonadati</taxon>
        <taxon>Planctomycetota</taxon>
        <taxon>Planctomycetia</taxon>
        <taxon>Gemmatales</taxon>
        <taxon>Gemmataceae</taxon>
        <taxon>Fimbriiglobus</taxon>
    </lineage>
</organism>
<dbReference type="AlphaFoldDB" id="A0A225DBP0"/>
<accession>A0A225DBP0</accession>
<feature type="region of interest" description="Disordered" evidence="1">
    <location>
        <begin position="263"/>
        <end position="361"/>
    </location>
</feature>
<dbReference type="OrthoDB" id="292627at2"/>
<keyword evidence="4" id="KW-1185">Reference proteome</keyword>
<keyword evidence="3" id="KW-0378">Hydrolase</keyword>
<dbReference type="GO" id="GO:0004386">
    <property type="term" value="F:helicase activity"/>
    <property type="evidence" value="ECO:0007669"/>
    <property type="project" value="UniProtKB-KW"/>
</dbReference>
<reference evidence="4" key="1">
    <citation type="submission" date="2017-06" db="EMBL/GenBank/DDBJ databases">
        <title>Genome analysis of Fimbriiglobus ruber SP5, the first member of the order Planctomycetales with confirmed chitinolytic capability.</title>
        <authorList>
            <person name="Ravin N.V."/>
            <person name="Rakitin A.L."/>
            <person name="Ivanova A.A."/>
            <person name="Beletsky A.V."/>
            <person name="Kulichevskaya I.S."/>
            <person name="Mardanov A.V."/>
            <person name="Dedysh S.N."/>
        </authorList>
    </citation>
    <scope>NUCLEOTIDE SEQUENCE [LARGE SCALE GENOMIC DNA]</scope>
    <source>
        <strain evidence="4">SP5</strain>
    </source>
</reference>
<feature type="compositionally biased region" description="Pro residues" evidence="1">
    <location>
        <begin position="145"/>
        <end position="163"/>
    </location>
</feature>
<dbReference type="Proteomes" id="UP000214646">
    <property type="component" value="Unassembled WGS sequence"/>
</dbReference>
<evidence type="ECO:0000313" key="4">
    <source>
        <dbReference type="Proteomes" id="UP000214646"/>
    </source>
</evidence>
<dbReference type="RefSeq" id="WP_161968143.1">
    <property type="nucleotide sequence ID" value="NZ_NIDE01000020.1"/>
</dbReference>
<gene>
    <name evidence="3" type="ORF">FRUB_10540</name>
</gene>
<dbReference type="InterPro" id="IPR017460">
    <property type="entry name" value="CHP03000_planctomycetes"/>
</dbReference>
<dbReference type="NCBIfam" id="TIGR03000">
    <property type="entry name" value="plancto_dom_1"/>
    <property type="match status" value="1"/>
</dbReference>
<evidence type="ECO:0000256" key="2">
    <source>
        <dbReference type="SAM" id="SignalP"/>
    </source>
</evidence>
<feature type="region of interest" description="Disordered" evidence="1">
    <location>
        <begin position="137"/>
        <end position="168"/>
    </location>
</feature>
<keyword evidence="3" id="KW-0347">Helicase</keyword>
<keyword evidence="3" id="KW-0067">ATP-binding</keyword>
<feature type="compositionally biased region" description="Pro residues" evidence="1">
    <location>
        <begin position="320"/>
        <end position="341"/>
    </location>
</feature>
<comment type="caution">
    <text evidence="3">The sequence shown here is derived from an EMBL/GenBank/DDBJ whole genome shotgun (WGS) entry which is preliminary data.</text>
</comment>
<feature type="signal peptide" evidence="2">
    <location>
        <begin position="1"/>
        <end position="29"/>
    </location>
</feature>
<evidence type="ECO:0000313" key="3">
    <source>
        <dbReference type="EMBL" id="OWK34569.1"/>
    </source>
</evidence>
<feature type="chain" id="PRO_5013189002" evidence="2">
    <location>
        <begin position="30"/>
        <end position="361"/>
    </location>
</feature>
<sequence length="361" mass="37406">MNLRSRAFRSLPPLVMSAVVIVNGSPVLAAGGHGGGAGHVGAVHGGYYGGYGPGFHGGYYGGYGGYYRGGYGYGYPYYGFGLGLGLGYGYGYGMGYGAMGYGYGGYGYGYGGYGGYGFPYYNYGTYNSPPGGNPSYAAASFYPPQGGPGPVPPQGGPQAPPPSNMAMSTLTGAPPTPLYKPSDTDVTLVVRTPADAVVWINGARTTQTGPKREFVSTGPAPGRSYTFAVRAQWTGADGKRVDLLGHVPIQAGEKRLVDFTTYPQGKNETAPAPTPVPSEPRLLPTPNPTPPAQIPPSVSLNAPLVPPAPVAPAPTVFPATPAPPAVTLPSMPSTPPSPTPVPQHRSRRPRSYSPRHPPRRL</sequence>
<dbReference type="EMBL" id="NIDE01000020">
    <property type="protein sequence ID" value="OWK34569.1"/>
    <property type="molecule type" value="Genomic_DNA"/>
</dbReference>
<keyword evidence="3" id="KW-0547">Nucleotide-binding</keyword>